<dbReference type="STRING" id="768710.DesyoDRAFT_3244"/>
<protein>
    <recommendedName>
        <fullName evidence="4">Tetratricopeptide repeat protein</fullName>
    </recommendedName>
</protein>
<keyword evidence="1" id="KW-1133">Transmembrane helix</keyword>
<feature type="transmembrane region" description="Helical" evidence="1">
    <location>
        <begin position="38"/>
        <end position="56"/>
    </location>
</feature>
<dbReference type="SUPFAM" id="SSF48452">
    <property type="entry name" value="TPR-like"/>
    <property type="match status" value="1"/>
</dbReference>
<dbReference type="Proteomes" id="UP000005104">
    <property type="component" value="Chromosome"/>
</dbReference>
<dbReference type="EMBL" id="CM001441">
    <property type="protein sequence ID" value="EHQ90275.1"/>
    <property type="molecule type" value="Genomic_DNA"/>
</dbReference>
<feature type="transmembrane region" description="Helical" evidence="1">
    <location>
        <begin position="12"/>
        <end position="32"/>
    </location>
</feature>
<reference evidence="2 3" key="1">
    <citation type="submission" date="2011-11" db="EMBL/GenBank/DDBJ databases">
        <title>The Noncontiguous Finished genome of Desulfosporosinus youngiae DSM 17734.</title>
        <authorList>
            <consortium name="US DOE Joint Genome Institute (JGI-PGF)"/>
            <person name="Lucas S."/>
            <person name="Han J."/>
            <person name="Lapidus A."/>
            <person name="Cheng J.-F."/>
            <person name="Goodwin L."/>
            <person name="Pitluck S."/>
            <person name="Peters L."/>
            <person name="Ovchinnikova G."/>
            <person name="Lu M."/>
            <person name="Land M.L."/>
            <person name="Hauser L."/>
            <person name="Pester M."/>
            <person name="Spring S."/>
            <person name="Ollivier B."/>
            <person name="Rattei T."/>
            <person name="Klenk H.-P."/>
            <person name="Wagner M."/>
            <person name="Loy A."/>
            <person name="Woyke T.J."/>
        </authorList>
    </citation>
    <scope>NUCLEOTIDE SEQUENCE [LARGE SCALE GENOMIC DNA]</scope>
    <source>
        <strain evidence="2 3">DSM 17734</strain>
    </source>
</reference>
<keyword evidence="1" id="KW-0812">Transmembrane</keyword>
<dbReference type="HOGENOM" id="CLU_1072532_0_0_9"/>
<evidence type="ECO:0000313" key="3">
    <source>
        <dbReference type="Proteomes" id="UP000005104"/>
    </source>
</evidence>
<dbReference type="AlphaFoldDB" id="H5XWA6"/>
<dbReference type="Gene3D" id="1.25.40.10">
    <property type="entry name" value="Tetratricopeptide repeat domain"/>
    <property type="match status" value="1"/>
</dbReference>
<evidence type="ECO:0000256" key="1">
    <source>
        <dbReference type="SAM" id="Phobius"/>
    </source>
</evidence>
<keyword evidence="3" id="KW-1185">Reference proteome</keyword>
<keyword evidence="1" id="KW-0472">Membrane</keyword>
<sequence>MRYDPEIIYVQKLYFFLFLTTLTTLAAGIILWKFDWHTGLYVLAGGLGISYAAMVLKKNFNPPEKKTTAKRMAHTISQDTSSLTIARFACQLYYYFHESNQAISLLEQFLPNHDPLIYTTLGDILLKEGKAKRALYILRDNPYALVDPLMLATQGRVLKQIGKIPEAVRMFERSLHLSRQVNFPKSSSNWFTQKMLTISYIANIHHKLADCYVILNDFKQAKKHFRAGNRLLLDISLWRHCPAVHIDSTKNCKNTY</sequence>
<dbReference type="RefSeq" id="WP_007784591.1">
    <property type="nucleotide sequence ID" value="NZ_CM001441.1"/>
</dbReference>
<evidence type="ECO:0008006" key="4">
    <source>
        <dbReference type="Google" id="ProtNLM"/>
    </source>
</evidence>
<gene>
    <name evidence="2" type="ORF">DesyoDRAFT_3244</name>
</gene>
<evidence type="ECO:0000313" key="2">
    <source>
        <dbReference type="EMBL" id="EHQ90275.1"/>
    </source>
</evidence>
<dbReference type="Pfam" id="PF13181">
    <property type="entry name" value="TPR_8"/>
    <property type="match status" value="1"/>
</dbReference>
<accession>H5XWA6</accession>
<dbReference type="InterPro" id="IPR019734">
    <property type="entry name" value="TPR_rpt"/>
</dbReference>
<organism evidence="2 3">
    <name type="scientific">Desulfosporosinus youngiae DSM 17734</name>
    <dbReference type="NCBI Taxonomy" id="768710"/>
    <lineage>
        <taxon>Bacteria</taxon>
        <taxon>Bacillati</taxon>
        <taxon>Bacillota</taxon>
        <taxon>Clostridia</taxon>
        <taxon>Eubacteriales</taxon>
        <taxon>Desulfitobacteriaceae</taxon>
        <taxon>Desulfosporosinus</taxon>
    </lineage>
</organism>
<proteinExistence type="predicted"/>
<name>H5XWA6_9FIRM</name>
<dbReference type="eggNOG" id="ENOG5033SN5">
    <property type="taxonomic scope" value="Bacteria"/>
</dbReference>
<dbReference type="InterPro" id="IPR011990">
    <property type="entry name" value="TPR-like_helical_dom_sf"/>
</dbReference>
<dbReference type="OrthoDB" id="1795928at2"/>